<dbReference type="InterPro" id="IPR017850">
    <property type="entry name" value="Alkaline_phosphatase_core_sf"/>
</dbReference>
<dbReference type="AlphaFoldDB" id="A0A517ZFT8"/>
<evidence type="ECO:0000313" key="2">
    <source>
        <dbReference type="EMBL" id="QDU41350.1"/>
    </source>
</evidence>
<gene>
    <name evidence="2" type="ORF">Mal4_57160</name>
</gene>
<dbReference type="RefSeq" id="WP_145372647.1">
    <property type="nucleotide sequence ID" value="NZ_CP036275.1"/>
</dbReference>
<evidence type="ECO:0000256" key="1">
    <source>
        <dbReference type="SAM" id="MobiDB-lite"/>
    </source>
</evidence>
<protein>
    <submittedName>
        <fullName evidence="2">Type I phosphodiesterase / nucleotide pyrophosphatase</fullName>
    </submittedName>
</protein>
<keyword evidence="3" id="KW-1185">Reference proteome</keyword>
<dbReference type="EMBL" id="CP036275">
    <property type="protein sequence ID" value="QDU41350.1"/>
    <property type="molecule type" value="Genomic_DNA"/>
</dbReference>
<name>A0A517ZFT8_9PLAN</name>
<accession>A0A517ZFT8</accession>
<dbReference type="KEGG" id="mri:Mal4_57160"/>
<feature type="region of interest" description="Disordered" evidence="1">
    <location>
        <begin position="463"/>
        <end position="482"/>
    </location>
</feature>
<sequence length="482" mass="55248">MNAAAHPVICLEFNELTPWLMDRFIAEGHLPNFRRLREQSLVHVSDANAEGEWLNPWVQWVTIHSGRDHHDHGIYRLSDAPKMETPAIWDLLSDAGLPVWVCGSMNAWYSTPLNGHVLPDAWCQNVLPWPKAEFERFYRFVQKNVQEHASSRAPVQTSEVAAFLKYMAGHGLSLSTVAGIVRQLIAERTGNHRWRRASVMDALQYDVFAWYYRRHRPAFSTFFLNSTAHYQHKFWRNMAPEEFQIKPSPGDQRDYRHAIRYGYEAMDRLVGRFLRLAPEATIMLISGLGQQPFARMDIAGGKRVYRLQNGEVLSSLLGVQGTYRYEPIMADEFFLRFESEEDAKRCAARLPGFRLPTGHEAFDARQEGRDVIGQCRCRELMGEDAVLTHVESGETASFHEVFYRVDCIKSGYHHPEGLLWVRLPSRQHAVFEERVPLTAIAPTVLDLFDVDRPEFMSGRSFLTDNTGRRDTGTPALTAAAVR</sequence>
<proteinExistence type="predicted"/>
<evidence type="ECO:0000313" key="3">
    <source>
        <dbReference type="Proteomes" id="UP000320496"/>
    </source>
</evidence>
<dbReference type="OrthoDB" id="244470at2"/>
<dbReference type="Proteomes" id="UP000320496">
    <property type="component" value="Chromosome"/>
</dbReference>
<organism evidence="2 3">
    <name type="scientific">Maioricimonas rarisocia</name>
    <dbReference type="NCBI Taxonomy" id="2528026"/>
    <lineage>
        <taxon>Bacteria</taxon>
        <taxon>Pseudomonadati</taxon>
        <taxon>Planctomycetota</taxon>
        <taxon>Planctomycetia</taxon>
        <taxon>Planctomycetales</taxon>
        <taxon>Planctomycetaceae</taxon>
        <taxon>Maioricimonas</taxon>
    </lineage>
</organism>
<reference evidence="2 3" key="1">
    <citation type="submission" date="2019-02" db="EMBL/GenBank/DDBJ databases">
        <title>Deep-cultivation of Planctomycetes and their phenomic and genomic characterization uncovers novel biology.</title>
        <authorList>
            <person name="Wiegand S."/>
            <person name="Jogler M."/>
            <person name="Boedeker C."/>
            <person name="Pinto D."/>
            <person name="Vollmers J."/>
            <person name="Rivas-Marin E."/>
            <person name="Kohn T."/>
            <person name="Peeters S.H."/>
            <person name="Heuer A."/>
            <person name="Rast P."/>
            <person name="Oberbeckmann S."/>
            <person name="Bunk B."/>
            <person name="Jeske O."/>
            <person name="Meyerdierks A."/>
            <person name="Storesund J.E."/>
            <person name="Kallscheuer N."/>
            <person name="Luecker S."/>
            <person name="Lage O.M."/>
            <person name="Pohl T."/>
            <person name="Merkel B.J."/>
            <person name="Hornburger P."/>
            <person name="Mueller R.-W."/>
            <person name="Bruemmer F."/>
            <person name="Labrenz M."/>
            <person name="Spormann A.M."/>
            <person name="Op den Camp H."/>
            <person name="Overmann J."/>
            <person name="Amann R."/>
            <person name="Jetten M.S.M."/>
            <person name="Mascher T."/>
            <person name="Medema M.H."/>
            <person name="Devos D.P."/>
            <person name="Kaster A.-K."/>
            <person name="Ovreas L."/>
            <person name="Rohde M."/>
            <person name="Galperin M.Y."/>
            <person name="Jogler C."/>
        </authorList>
    </citation>
    <scope>NUCLEOTIDE SEQUENCE [LARGE SCALE GENOMIC DNA]</scope>
    <source>
        <strain evidence="2 3">Mal4</strain>
    </source>
</reference>
<dbReference type="Gene3D" id="3.40.720.10">
    <property type="entry name" value="Alkaline Phosphatase, subunit A"/>
    <property type="match status" value="1"/>
</dbReference>
<dbReference type="SUPFAM" id="SSF53649">
    <property type="entry name" value="Alkaline phosphatase-like"/>
    <property type="match status" value="1"/>
</dbReference>